<comment type="caution">
    <text evidence="1">The sequence shown here is derived from an EMBL/GenBank/DDBJ whole genome shotgun (WGS) entry which is preliminary data.</text>
</comment>
<dbReference type="SUPFAM" id="SSF47413">
    <property type="entry name" value="lambda repressor-like DNA-binding domains"/>
    <property type="match status" value="1"/>
</dbReference>
<evidence type="ECO:0000313" key="2">
    <source>
        <dbReference type="Proteomes" id="UP000176527"/>
    </source>
</evidence>
<accession>A0A1F5KBU6</accession>
<evidence type="ECO:0000313" key="1">
    <source>
        <dbReference type="EMBL" id="OGE38280.1"/>
    </source>
</evidence>
<dbReference type="EMBL" id="MFDE01000025">
    <property type="protein sequence ID" value="OGE38280.1"/>
    <property type="molecule type" value="Genomic_DNA"/>
</dbReference>
<reference evidence="1 2" key="1">
    <citation type="journal article" date="2016" name="Nat. Commun.">
        <title>Thousands of microbial genomes shed light on interconnected biogeochemical processes in an aquifer system.</title>
        <authorList>
            <person name="Anantharaman K."/>
            <person name="Brown C.T."/>
            <person name="Hug L.A."/>
            <person name="Sharon I."/>
            <person name="Castelle C.J."/>
            <person name="Probst A.J."/>
            <person name="Thomas B.C."/>
            <person name="Singh A."/>
            <person name="Wilkins M.J."/>
            <person name="Karaoz U."/>
            <person name="Brodie E.L."/>
            <person name="Williams K.H."/>
            <person name="Hubbard S.S."/>
            <person name="Banfield J.F."/>
        </authorList>
    </citation>
    <scope>NUCLEOTIDE SEQUENCE [LARGE SCALE GENOMIC DNA]</scope>
</reference>
<dbReference type="AlphaFoldDB" id="A0A1F5KBU6"/>
<dbReference type="GO" id="GO:0003677">
    <property type="term" value="F:DNA binding"/>
    <property type="evidence" value="ECO:0007669"/>
    <property type="project" value="InterPro"/>
</dbReference>
<evidence type="ECO:0008006" key="3">
    <source>
        <dbReference type="Google" id="ProtNLM"/>
    </source>
</evidence>
<organism evidence="1 2">
    <name type="scientific">Candidatus Daviesbacteria bacterium RIFCSPHIGHO2_12_FULL_37_11</name>
    <dbReference type="NCBI Taxonomy" id="1797777"/>
    <lineage>
        <taxon>Bacteria</taxon>
        <taxon>Candidatus Daviesiibacteriota</taxon>
    </lineage>
</organism>
<name>A0A1F5KBU6_9BACT</name>
<sequence>MEKDQELKAHEVFKSVREGLGLTPEQMAIHLELDPTTIVGYEDGSRKLPQQLWFYSRFASIEGIKPSDVASVLRADHAPAWLFRESVEPRRMINPALGVEIPVYIPVSTLSDKELAVVEVEIRNY</sequence>
<gene>
    <name evidence="1" type="ORF">A3F00_03070</name>
</gene>
<protein>
    <recommendedName>
        <fullName evidence="3">HTH cro/C1-type domain-containing protein</fullName>
    </recommendedName>
</protein>
<proteinExistence type="predicted"/>
<dbReference type="InterPro" id="IPR010982">
    <property type="entry name" value="Lambda_DNA-bd_dom_sf"/>
</dbReference>
<dbReference type="Proteomes" id="UP000176527">
    <property type="component" value="Unassembled WGS sequence"/>
</dbReference>